<dbReference type="EMBL" id="KB292419">
    <property type="protein sequence ID" value="ELU17631.1"/>
    <property type="molecule type" value="Genomic_DNA"/>
</dbReference>
<feature type="transmembrane region" description="Helical" evidence="10">
    <location>
        <begin position="44"/>
        <end position="66"/>
    </location>
</feature>
<sequence length="256" mass="29354">LQVNFNIFILNLAITDLTVSCVGMPFFALDLIFGRWIFDEVTCAMWILSDWGMTFASVFFLVAISIDRYWAACWPKSYRSLNTNNTRTLVTVAIVWVAVIIVYIPPFVIDRVRWSEPGVCIFSVDNNKDFGIFVGVVGYHIPSLIIVFCYYKVFVVMRRSGAAFTRAKISPTAEPGTSTAAGRKKQEDRKQKSQNSKDKKIFVSLSYIIISYLITWLPWHLTFDLLLIAPDKVGLKFYIFTNYTAFFNSMLNPLMY</sequence>
<keyword evidence="3 10" id="KW-0812">Transmembrane</keyword>
<evidence type="ECO:0000256" key="8">
    <source>
        <dbReference type="ARBA" id="ARBA00023224"/>
    </source>
</evidence>
<feature type="region of interest" description="Disordered" evidence="9">
    <location>
        <begin position="172"/>
        <end position="193"/>
    </location>
</feature>
<dbReference type="STRING" id="283909.R7VKS7"/>
<dbReference type="Proteomes" id="UP000014760">
    <property type="component" value="Unassembled WGS sequence"/>
</dbReference>
<feature type="compositionally biased region" description="Basic and acidic residues" evidence="9">
    <location>
        <begin position="184"/>
        <end position="193"/>
    </location>
</feature>
<reference evidence="12 14" key="2">
    <citation type="journal article" date="2013" name="Nature">
        <title>Insights into bilaterian evolution from three spiralian genomes.</title>
        <authorList>
            <person name="Simakov O."/>
            <person name="Marletaz F."/>
            <person name="Cho S.J."/>
            <person name="Edsinger-Gonzales E."/>
            <person name="Havlak P."/>
            <person name="Hellsten U."/>
            <person name="Kuo D.H."/>
            <person name="Larsson T."/>
            <person name="Lv J."/>
            <person name="Arendt D."/>
            <person name="Savage R."/>
            <person name="Osoegawa K."/>
            <person name="de Jong P."/>
            <person name="Grimwood J."/>
            <person name="Chapman J.A."/>
            <person name="Shapiro H."/>
            <person name="Aerts A."/>
            <person name="Otillar R.P."/>
            <person name="Terry A.Y."/>
            <person name="Boore J.L."/>
            <person name="Grigoriev I.V."/>
            <person name="Lindberg D.R."/>
            <person name="Seaver E.C."/>
            <person name="Weisblat D.A."/>
            <person name="Putnam N.H."/>
            <person name="Rokhsar D.S."/>
        </authorList>
    </citation>
    <scope>NUCLEOTIDE SEQUENCE</scope>
    <source>
        <strain evidence="12 14">I ESC-2004</strain>
    </source>
</reference>
<dbReference type="InterPro" id="IPR017452">
    <property type="entry name" value="GPCR_Rhodpsn_7TM"/>
</dbReference>
<evidence type="ECO:0000313" key="14">
    <source>
        <dbReference type="Proteomes" id="UP000014760"/>
    </source>
</evidence>
<feature type="transmembrane region" description="Helical" evidence="10">
    <location>
        <begin position="233"/>
        <end position="251"/>
    </location>
</feature>
<dbReference type="GO" id="GO:0005886">
    <property type="term" value="C:plasma membrane"/>
    <property type="evidence" value="ECO:0007669"/>
    <property type="project" value="UniProtKB-SubCell"/>
</dbReference>
<dbReference type="EMBL" id="AMQN01016797">
    <property type="status" value="NOT_ANNOTATED_CDS"/>
    <property type="molecule type" value="Genomic_DNA"/>
</dbReference>
<protein>
    <recommendedName>
        <fullName evidence="11">G-protein coupled receptors family 1 profile domain-containing protein</fullName>
    </recommendedName>
</protein>
<evidence type="ECO:0000313" key="12">
    <source>
        <dbReference type="EMBL" id="ELU17631.1"/>
    </source>
</evidence>
<feature type="non-terminal residue" evidence="12">
    <location>
        <position position="1"/>
    </location>
</feature>
<feature type="non-terminal residue" evidence="12">
    <location>
        <position position="256"/>
    </location>
</feature>
<reference evidence="13" key="3">
    <citation type="submission" date="2015-06" db="UniProtKB">
        <authorList>
            <consortium name="EnsemblMetazoa"/>
        </authorList>
    </citation>
    <scope>IDENTIFICATION</scope>
</reference>
<keyword evidence="2" id="KW-1003">Cell membrane</keyword>
<dbReference type="AlphaFoldDB" id="R7VKS7"/>
<feature type="domain" description="G-protein coupled receptors family 1 profile" evidence="11">
    <location>
        <begin position="1"/>
        <end position="256"/>
    </location>
</feature>
<evidence type="ECO:0000313" key="13">
    <source>
        <dbReference type="EnsemblMetazoa" id="CapteP45911"/>
    </source>
</evidence>
<gene>
    <name evidence="12" type="ORF">CAPTEDRAFT_45911</name>
</gene>
<feature type="transmembrane region" description="Helical" evidence="10">
    <location>
        <begin position="12"/>
        <end position="38"/>
    </location>
</feature>
<evidence type="ECO:0000256" key="9">
    <source>
        <dbReference type="SAM" id="MobiDB-lite"/>
    </source>
</evidence>
<evidence type="ECO:0000256" key="1">
    <source>
        <dbReference type="ARBA" id="ARBA00004651"/>
    </source>
</evidence>
<keyword evidence="7" id="KW-0675">Receptor</keyword>
<comment type="subcellular location">
    <subcellularLocation>
        <location evidence="1">Cell membrane</location>
        <topology evidence="1">Multi-pass membrane protein</topology>
    </subcellularLocation>
</comment>
<evidence type="ECO:0000256" key="6">
    <source>
        <dbReference type="ARBA" id="ARBA00023136"/>
    </source>
</evidence>
<feature type="transmembrane region" description="Helical" evidence="10">
    <location>
        <begin position="87"/>
        <end position="109"/>
    </location>
</feature>
<keyword evidence="5" id="KW-0297">G-protein coupled receptor</keyword>
<dbReference type="Gene3D" id="1.20.1070.10">
    <property type="entry name" value="Rhodopsin 7-helix transmembrane proteins"/>
    <property type="match status" value="1"/>
</dbReference>
<keyword evidence="8" id="KW-0807">Transducer</keyword>
<dbReference type="InterPro" id="IPR000276">
    <property type="entry name" value="GPCR_Rhodpsn"/>
</dbReference>
<reference evidence="14" key="1">
    <citation type="submission" date="2012-12" db="EMBL/GenBank/DDBJ databases">
        <authorList>
            <person name="Hellsten U."/>
            <person name="Grimwood J."/>
            <person name="Chapman J.A."/>
            <person name="Shapiro H."/>
            <person name="Aerts A."/>
            <person name="Otillar R.P."/>
            <person name="Terry A.Y."/>
            <person name="Boore J.L."/>
            <person name="Simakov O."/>
            <person name="Marletaz F."/>
            <person name="Cho S.-J."/>
            <person name="Edsinger-Gonzales E."/>
            <person name="Havlak P."/>
            <person name="Kuo D.-H."/>
            <person name="Larsson T."/>
            <person name="Lv J."/>
            <person name="Arendt D."/>
            <person name="Savage R."/>
            <person name="Osoegawa K."/>
            <person name="de Jong P."/>
            <person name="Lindberg D.R."/>
            <person name="Seaver E.C."/>
            <person name="Weisblat D.A."/>
            <person name="Putnam N.H."/>
            <person name="Grigoriev I.V."/>
            <person name="Rokhsar D.S."/>
        </authorList>
    </citation>
    <scope>NUCLEOTIDE SEQUENCE</scope>
    <source>
        <strain evidence="14">I ESC-2004</strain>
    </source>
</reference>
<evidence type="ECO:0000256" key="3">
    <source>
        <dbReference type="ARBA" id="ARBA00022692"/>
    </source>
</evidence>
<keyword evidence="6 10" id="KW-0472">Membrane</keyword>
<evidence type="ECO:0000259" key="11">
    <source>
        <dbReference type="PROSITE" id="PS50262"/>
    </source>
</evidence>
<feature type="transmembrane region" description="Helical" evidence="10">
    <location>
        <begin position="201"/>
        <end position="221"/>
    </location>
</feature>
<dbReference type="GO" id="GO:0004930">
    <property type="term" value="F:G protein-coupled receptor activity"/>
    <property type="evidence" value="ECO:0007669"/>
    <property type="project" value="UniProtKB-KW"/>
</dbReference>
<evidence type="ECO:0000256" key="10">
    <source>
        <dbReference type="SAM" id="Phobius"/>
    </source>
</evidence>
<evidence type="ECO:0000256" key="5">
    <source>
        <dbReference type="ARBA" id="ARBA00023040"/>
    </source>
</evidence>
<proteinExistence type="predicted"/>
<dbReference type="PRINTS" id="PR00237">
    <property type="entry name" value="GPCRRHODOPSN"/>
</dbReference>
<evidence type="ECO:0000256" key="4">
    <source>
        <dbReference type="ARBA" id="ARBA00022989"/>
    </source>
</evidence>
<dbReference type="OrthoDB" id="10071887at2759"/>
<dbReference type="SUPFAM" id="SSF81321">
    <property type="entry name" value="Family A G protein-coupled receptor-like"/>
    <property type="match status" value="1"/>
</dbReference>
<keyword evidence="4 10" id="KW-1133">Transmembrane helix</keyword>
<evidence type="ECO:0000256" key="7">
    <source>
        <dbReference type="ARBA" id="ARBA00023170"/>
    </source>
</evidence>
<dbReference type="EnsemblMetazoa" id="CapteT45911">
    <property type="protein sequence ID" value="CapteP45911"/>
    <property type="gene ID" value="CapteG45911"/>
</dbReference>
<dbReference type="OMA" id="NTCINPM"/>
<organism evidence="12">
    <name type="scientific">Capitella teleta</name>
    <name type="common">Polychaete worm</name>
    <dbReference type="NCBI Taxonomy" id="283909"/>
    <lineage>
        <taxon>Eukaryota</taxon>
        <taxon>Metazoa</taxon>
        <taxon>Spiralia</taxon>
        <taxon>Lophotrochozoa</taxon>
        <taxon>Annelida</taxon>
        <taxon>Polychaeta</taxon>
        <taxon>Sedentaria</taxon>
        <taxon>Scolecida</taxon>
        <taxon>Capitellidae</taxon>
        <taxon>Capitella</taxon>
    </lineage>
</organism>
<name>R7VKS7_CAPTE</name>
<keyword evidence="14" id="KW-1185">Reference proteome</keyword>
<dbReference type="PROSITE" id="PS50262">
    <property type="entry name" value="G_PROTEIN_RECEP_F1_2"/>
    <property type="match status" value="1"/>
</dbReference>
<dbReference type="Pfam" id="PF00001">
    <property type="entry name" value="7tm_1"/>
    <property type="match status" value="1"/>
</dbReference>
<accession>R7VKS7</accession>
<dbReference type="PANTHER" id="PTHR24248">
    <property type="entry name" value="ADRENERGIC RECEPTOR-RELATED G-PROTEIN COUPLED RECEPTOR"/>
    <property type="match status" value="1"/>
</dbReference>
<dbReference type="HOGENOM" id="CLU_009579_11_2_1"/>
<feature type="transmembrane region" description="Helical" evidence="10">
    <location>
        <begin position="129"/>
        <end position="151"/>
    </location>
</feature>
<evidence type="ECO:0000256" key="2">
    <source>
        <dbReference type="ARBA" id="ARBA00022475"/>
    </source>
</evidence>